<comment type="similarity">
    <text evidence="1 5">Belongs to the universal ribosomal protein uL10 family.</text>
</comment>
<dbReference type="InterPro" id="IPR043141">
    <property type="entry name" value="Ribosomal_uL10-like_sf"/>
</dbReference>
<organism evidence="6 7">
    <name type="scientific">Deinobacterium chartae</name>
    <dbReference type="NCBI Taxonomy" id="521158"/>
    <lineage>
        <taxon>Bacteria</taxon>
        <taxon>Thermotogati</taxon>
        <taxon>Deinococcota</taxon>
        <taxon>Deinococci</taxon>
        <taxon>Deinococcales</taxon>
        <taxon>Deinococcaceae</taxon>
        <taxon>Deinobacterium</taxon>
    </lineage>
</organism>
<dbReference type="PANTHER" id="PTHR11560">
    <property type="entry name" value="39S RIBOSOMAL PROTEIN L10, MITOCHONDRIAL"/>
    <property type="match status" value="1"/>
</dbReference>
<dbReference type="EMBL" id="JACHHG010000012">
    <property type="protein sequence ID" value="MBB6099568.1"/>
    <property type="molecule type" value="Genomic_DNA"/>
</dbReference>
<dbReference type="Proteomes" id="UP000569951">
    <property type="component" value="Unassembled WGS sequence"/>
</dbReference>
<dbReference type="Pfam" id="PF00466">
    <property type="entry name" value="Ribosomal_L10"/>
    <property type="match status" value="1"/>
</dbReference>
<dbReference type="NCBIfam" id="NF000955">
    <property type="entry name" value="PRK00099.1-1"/>
    <property type="match status" value="1"/>
</dbReference>
<dbReference type="SUPFAM" id="SSF160369">
    <property type="entry name" value="Ribosomal protein L10-like"/>
    <property type="match status" value="1"/>
</dbReference>
<protein>
    <recommendedName>
        <fullName evidence="4 5">Large ribosomal subunit protein uL10</fullName>
    </recommendedName>
</protein>
<dbReference type="CDD" id="cd05797">
    <property type="entry name" value="Ribosomal_L10"/>
    <property type="match status" value="1"/>
</dbReference>
<gene>
    <name evidence="5" type="primary">rplJ</name>
    <name evidence="6" type="ORF">HNR42_003018</name>
</gene>
<keyword evidence="7" id="KW-1185">Reference proteome</keyword>
<dbReference type="Gene3D" id="3.30.70.1730">
    <property type="match status" value="1"/>
</dbReference>
<sequence>MMANQRNQDNLAALRTALEGVETFYVVNYQGLTAGQLTRLRKELVGKGGRLIVAKNTLVNIALKDADRDFSDILHGPTAVVVASEDPAGTAKVLADFAKTNDKGIPAAKGGLLEGKRIDVKTIEKLANLGSKEQLQAELVGVLSSHLSNFVGILEAYKDKLEAQSA</sequence>
<dbReference type="InterPro" id="IPR002363">
    <property type="entry name" value="Ribosomal_uL10_CS_bac"/>
</dbReference>
<dbReference type="InterPro" id="IPR001790">
    <property type="entry name" value="Ribosomal_uL10"/>
</dbReference>
<comment type="subunit">
    <text evidence="5">Part of the ribosomal stalk of the 50S ribosomal subunit. The N-terminus interacts with L11 and the large rRNA to form the base of the stalk. The C-terminus forms an elongated spine to which L12 dimers bind in a sequential fashion forming a multimeric L10(L12)X complex.</text>
</comment>
<comment type="function">
    <text evidence="5">Forms part of the ribosomal stalk, playing a central role in the interaction of the ribosome with GTP-bound translation factors.</text>
</comment>
<keyword evidence="3 5" id="KW-0687">Ribonucleoprotein</keyword>
<reference evidence="6 7" key="1">
    <citation type="submission" date="2020-08" db="EMBL/GenBank/DDBJ databases">
        <title>Genomic Encyclopedia of Type Strains, Phase IV (KMG-IV): sequencing the most valuable type-strain genomes for metagenomic binning, comparative biology and taxonomic classification.</title>
        <authorList>
            <person name="Goeker M."/>
        </authorList>
    </citation>
    <scope>NUCLEOTIDE SEQUENCE [LARGE SCALE GENOMIC DNA]</scope>
    <source>
        <strain evidence="6 7">DSM 21458</strain>
    </source>
</reference>
<dbReference type="GO" id="GO:0070180">
    <property type="term" value="F:large ribosomal subunit rRNA binding"/>
    <property type="evidence" value="ECO:0007669"/>
    <property type="project" value="UniProtKB-UniRule"/>
</dbReference>
<keyword evidence="2 5" id="KW-0689">Ribosomal protein</keyword>
<keyword evidence="5" id="KW-0699">rRNA-binding</keyword>
<comment type="caution">
    <text evidence="6">The sequence shown here is derived from an EMBL/GenBank/DDBJ whole genome shotgun (WGS) entry which is preliminary data.</text>
</comment>
<dbReference type="PROSITE" id="PS01109">
    <property type="entry name" value="RIBOSOMAL_L10"/>
    <property type="match status" value="1"/>
</dbReference>
<evidence type="ECO:0000313" key="7">
    <source>
        <dbReference type="Proteomes" id="UP000569951"/>
    </source>
</evidence>
<name>A0A841I556_9DEIO</name>
<proteinExistence type="inferred from homology"/>
<dbReference type="GO" id="GO:0015934">
    <property type="term" value="C:large ribosomal subunit"/>
    <property type="evidence" value="ECO:0007669"/>
    <property type="project" value="InterPro"/>
</dbReference>
<dbReference type="GO" id="GO:0006412">
    <property type="term" value="P:translation"/>
    <property type="evidence" value="ECO:0007669"/>
    <property type="project" value="UniProtKB-UniRule"/>
</dbReference>
<dbReference type="AlphaFoldDB" id="A0A841I556"/>
<keyword evidence="5" id="KW-0694">RNA-binding</keyword>
<dbReference type="InterPro" id="IPR022973">
    <property type="entry name" value="Ribosomal_uL10_bac"/>
</dbReference>
<dbReference type="HAMAP" id="MF_00362">
    <property type="entry name" value="Ribosomal_uL10"/>
    <property type="match status" value="1"/>
</dbReference>
<accession>A0A841I556</accession>
<dbReference type="GO" id="GO:0003735">
    <property type="term" value="F:structural constituent of ribosome"/>
    <property type="evidence" value="ECO:0007669"/>
    <property type="project" value="InterPro"/>
</dbReference>
<evidence type="ECO:0000256" key="5">
    <source>
        <dbReference type="HAMAP-Rule" id="MF_00362"/>
    </source>
</evidence>
<evidence type="ECO:0000256" key="2">
    <source>
        <dbReference type="ARBA" id="ARBA00022980"/>
    </source>
</evidence>
<evidence type="ECO:0000256" key="1">
    <source>
        <dbReference type="ARBA" id="ARBA00008889"/>
    </source>
</evidence>
<evidence type="ECO:0000256" key="3">
    <source>
        <dbReference type="ARBA" id="ARBA00023274"/>
    </source>
</evidence>
<evidence type="ECO:0000313" key="6">
    <source>
        <dbReference type="EMBL" id="MBB6099568.1"/>
    </source>
</evidence>
<dbReference type="InterPro" id="IPR047865">
    <property type="entry name" value="Ribosomal_uL10_bac_type"/>
</dbReference>
<evidence type="ECO:0000256" key="4">
    <source>
        <dbReference type="ARBA" id="ARBA00035202"/>
    </source>
</evidence>